<dbReference type="EC" id="6.3.4.20" evidence="9 11"/>
<name>A0A1T4VBF4_9GAMM</name>
<keyword evidence="5 11" id="KW-0671">Queuosine biosynthesis</keyword>
<dbReference type="SUPFAM" id="SSF52402">
    <property type="entry name" value="Adenine nucleotide alpha hydrolases-like"/>
    <property type="match status" value="1"/>
</dbReference>
<keyword evidence="13" id="KW-1185">Reference proteome</keyword>
<dbReference type="CDD" id="cd01995">
    <property type="entry name" value="QueC-like"/>
    <property type="match status" value="1"/>
</dbReference>
<dbReference type="HAMAP" id="MF_01633">
    <property type="entry name" value="QueC"/>
    <property type="match status" value="1"/>
</dbReference>
<dbReference type="Proteomes" id="UP000242432">
    <property type="component" value="Unassembled WGS sequence"/>
</dbReference>
<dbReference type="GO" id="GO:0005524">
    <property type="term" value="F:ATP binding"/>
    <property type="evidence" value="ECO:0007669"/>
    <property type="project" value="UniProtKB-UniRule"/>
</dbReference>
<dbReference type="NCBIfam" id="TIGR00364">
    <property type="entry name" value="7-cyano-7-deazaguanine synthase QueC"/>
    <property type="match status" value="1"/>
</dbReference>
<feature type="binding site" evidence="11">
    <location>
        <position position="219"/>
    </location>
    <ligand>
        <name>Zn(2+)</name>
        <dbReference type="ChEBI" id="CHEBI:29105"/>
    </ligand>
</feature>
<dbReference type="GO" id="GO:0016879">
    <property type="term" value="F:ligase activity, forming carbon-nitrogen bonds"/>
    <property type="evidence" value="ECO:0007669"/>
    <property type="project" value="UniProtKB-UniRule"/>
</dbReference>
<proteinExistence type="inferred from homology"/>
<keyword evidence="3 11" id="KW-0479">Metal-binding</keyword>
<evidence type="ECO:0000256" key="3">
    <source>
        <dbReference type="ARBA" id="ARBA00022723"/>
    </source>
</evidence>
<evidence type="ECO:0000256" key="7">
    <source>
        <dbReference type="ARBA" id="ARBA00022840"/>
    </source>
</evidence>
<dbReference type="InterPro" id="IPR018317">
    <property type="entry name" value="QueC"/>
</dbReference>
<dbReference type="InterPro" id="IPR014729">
    <property type="entry name" value="Rossmann-like_a/b/a_fold"/>
</dbReference>
<organism evidence="12 13">
    <name type="scientific">Succinivibrio dextrinosolvens DSM 3072</name>
    <dbReference type="NCBI Taxonomy" id="1123324"/>
    <lineage>
        <taxon>Bacteria</taxon>
        <taxon>Pseudomonadati</taxon>
        <taxon>Pseudomonadota</taxon>
        <taxon>Gammaproteobacteria</taxon>
        <taxon>Aeromonadales</taxon>
        <taxon>Succinivibrionaceae</taxon>
        <taxon>Succinivibrio</taxon>
    </lineage>
</organism>
<protein>
    <recommendedName>
        <fullName evidence="9 11">7-cyano-7-deazaguanine synthase</fullName>
        <ecNumber evidence="9 11">6.3.4.20</ecNumber>
    </recommendedName>
    <alternativeName>
        <fullName evidence="11">7-cyano-7-carbaguanine synthase</fullName>
    </alternativeName>
    <alternativeName>
        <fullName evidence="11">PreQ(0) synthase</fullName>
    </alternativeName>
    <alternativeName>
        <fullName evidence="11">Queuosine biosynthesis protein QueC</fullName>
    </alternativeName>
</protein>
<dbReference type="RefSeq" id="WP_078928716.1">
    <property type="nucleotide sequence ID" value="NZ_FUXX01000018.1"/>
</dbReference>
<gene>
    <name evidence="11" type="primary">queC</name>
    <name evidence="12" type="ORF">SAMN02745213_01230</name>
</gene>
<comment type="catalytic activity">
    <reaction evidence="10 11">
        <text>7-carboxy-7-carbaguanine + NH4(+) + 2 ATP = 7-cyano-7-carbaguanine + 2 AMP + 2 diphosphate + 2 H(+)</text>
        <dbReference type="Rhea" id="RHEA:27982"/>
        <dbReference type="ChEBI" id="CHEBI:15378"/>
        <dbReference type="ChEBI" id="CHEBI:28938"/>
        <dbReference type="ChEBI" id="CHEBI:30616"/>
        <dbReference type="ChEBI" id="CHEBI:33019"/>
        <dbReference type="ChEBI" id="CHEBI:45075"/>
        <dbReference type="ChEBI" id="CHEBI:61036"/>
        <dbReference type="ChEBI" id="CHEBI:456215"/>
        <dbReference type="EC" id="6.3.4.20"/>
    </reaction>
</comment>
<dbReference type="GO" id="GO:0008616">
    <property type="term" value="P:tRNA queuosine(34) biosynthetic process"/>
    <property type="evidence" value="ECO:0007669"/>
    <property type="project" value="UniProtKB-UniRule"/>
</dbReference>
<dbReference type="PANTHER" id="PTHR42914">
    <property type="entry name" value="7-CYANO-7-DEAZAGUANINE SYNTHASE"/>
    <property type="match status" value="1"/>
</dbReference>
<feature type="binding site" evidence="11">
    <location>
        <begin position="8"/>
        <end position="18"/>
    </location>
    <ligand>
        <name>ATP</name>
        <dbReference type="ChEBI" id="CHEBI:30616"/>
    </ligand>
</feature>
<dbReference type="AlphaFoldDB" id="A0A1T4VBF4"/>
<reference evidence="13" key="1">
    <citation type="submission" date="2017-02" db="EMBL/GenBank/DDBJ databases">
        <authorList>
            <person name="Varghese N."/>
            <person name="Submissions S."/>
        </authorList>
    </citation>
    <scope>NUCLEOTIDE SEQUENCE [LARGE SCALE GENOMIC DNA]</scope>
    <source>
        <strain evidence="13">DSM 3072</strain>
    </source>
</reference>
<comment type="similarity">
    <text evidence="8 11">Belongs to the QueC family.</text>
</comment>
<keyword evidence="7 11" id="KW-0067">ATP-binding</keyword>
<comment type="cofactor">
    <cofactor evidence="11">
        <name>Zn(2+)</name>
        <dbReference type="ChEBI" id="CHEBI:29105"/>
    </cofactor>
    <text evidence="11">Binds 1 zinc ion per subunit.</text>
</comment>
<dbReference type="GO" id="GO:0008270">
    <property type="term" value="F:zinc ion binding"/>
    <property type="evidence" value="ECO:0007669"/>
    <property type="project" value="UniProtKB-UniRule"/>
</dbReference>
<dbReference type="PIRSF" id="PIRSF006293">
    <property type="entry name" value="ExsB"/>
    <property type="match status" value="1"/>
</dbReference>
<accession>A0A1T4VBF4</accession>
<evidence type="ECO:0000256" key="4">
    <source>
        <dbReference type="ARBA" id="ARBA00022741"/>
    </source>
</evidence>
<evidence type="ECO:0000256" key="9">
    <source>
        <dbReference type="ARBA" id="ARBA00039149"/>
    </source>
</evidence>
<dbReference type="PANTHER" id="PTHR42914:SF1">
    <property type="entry name" value="7-CYANO-7-DEAZAGUANINE SYNTHASE"/>
    <property type="match status" value="1"/>
</dbReference>
<comment type="pathway">
    <text evidence="1 11">Purine metabolism; 7-cyano-7-deazaguanine biosynthesis.</text>
</comment>
<dbReference type="EMBL" id="FUXX01000018">
    <property type="protein sequence ID" value="SKA62285.1"/>
    <property type="molecule type" value="Genomic_DNA"/>
</dbReference>
<evidence type="ECO:0000256" key="8">
    <source>
        <dbReference type="ARBA" id="ARBA00037993"/>
    </source>
</evidence>
<sequence length="236" mass="26420">MKKALVVFSGGQDSSTCLYYAVKNYDAVYTIGFKYGQRHEIELKCRQEFLEALKSFDKEAKDKLIEDKVVDMMALKTLTNSALTKESGEYVMDEKNSLPTSFVPGRNLIFLCYAASYAYSVGADTIISGVGQADYSGYPDCRESTLKAMETAINLGMESNIKLLSPLMHLTKGETFKLAYDLGGDDFVRMIVEKTHTCYEGSHDVLHAWGYGCGECPSCLLRKRGYEDYLKLRGKL</sequence>
<keyword evidence="6 11" id="KW-0862">Zinc</keyword>
<feature type="binding site" evidence="11">
    <location>
        <position position="213"/>
    </location>
    <ligand>
        <name>Zn(2+)</name>
        <dbReference type="ChEBI" id="CHEBI:29105"/>
    </ligand>
</feature>
<dbReference type="UniPathway" id="UPA00391"/>
<dbReference type="Pfam" id="PF06508">
    <property type="entry name" value="QueC"/>
    <property type="match status" value="1"/>
</dbReference>
<evidence type="ECO:0000256" key="1">
    <source>
        <dbReference type="ARBA" id="ARBA00005061"/>
    </source>
</evidence>
<evidence type="ECO:0000313" key="12">
    <source>
        <dbReference type="EMBL" id="SKA62285.1"/>
    </source>
</evidence>
<evidence type="ECO:0000313" key="13">
    <source>
        <dbReference type="Proteomes" id="UP000242432"/>
    </source>
</evidence>
<keyword evidence="2 11" id="KW-0436">Ligase</keyword>
<dbReference type="Gene3D" id="3.40.50.620">
    <property type="entry name" value="HUPs"/>
    <property type="match status" value="1"/>
</dbReference>
<dbReference type="STRING" id="83771.SAMN02910357_01647"/>
<evidence type="ECO:0000256" key="5">
    <source>
        <dbReference type="ARBA" id="ARBA00022785"/>
    </source>
</evidence>
<feature type="binding site" evidence="11">
    <location>
        <position position="198"/>
    </location>
    <ligand>
        <name>Zn(2+)</name>
        <dbReference type="ChEBI" id="CHEBI:29105"/>
    </ligand>
</feature>
<evidence type="ECO:0000256" key="10">
    <source>
        <dbReference type="ARBA" id="ARBA00047890"/>
    </source>
</evidence>
<comment type="function">
    <text evidence="11">Catalyzes the ATP-dependent conversion of 7-carboxy-7-deazaguanine (CDG) to 7-cyano-7-deazaguanine (preQ(0)).</text>
</comment>
<evidence type="ECO:0000256" key="2">
    <source>
        <dbReference type="ARBA" id="ARBA00022598"/>
    </source>
</evidence>
<keyword evidence="4 11" id="KW-0547">Nucleotide-binding</keyword>
<feature type="binding site" evidence="11">
    <location>
        <position position="216"/>
    </location>
    <ligand>
        <name>Zn(2+)</name>
        <dbReference type="ChEBI" id="CHEBI:29105"/>
    </ligand>
</feature>
<evidence type="ECO:0000256" key="6">
    <source>
        <dbReference type="ARBA" id="ARBA00022833"/>
    </source>
</evidence>
<evidence type="ECO:0000256" key="11">
    <source>
        <dbReference type="HAMAP-Rule" id="MF_01633"/>
    </source>
</evidence>